<dbReference type="Proteomes" id="UP000826195">
    <property type="component" value="Unassembled WGS sequence"/>
</dbReference>
<dbReference type="EMBL" id="JAHXZJ010001864">
    <property type="protein sequence ID" value="KAH0549736.1"/>
    <property type="molecule type" value="Genomic_DNA"/>
</dbReference>
<proteinExistence type="predicted"/>
<protein>
    <submittedName>
        <fullName evidence="2">Uncharacterized protein</fullName>
    </submittedName>
</protein>
<organism evidence="2 3">
    <name type="scientific">Cotesia glomerata</name>
    <name type="common">Lepidopteran parasitic wasp</name>
    <name type="synonym">Apanteles glomeratus</name>
    <dbReference type="NCBI Taxonomy" id="32391"/>
    <lineage>
        <taxon>Eukaryota</taxon>
        <taxon>Metazoa</taxon>
        <taxon>Ecdysozoa</taxon>
        <taxon>Arthropoda</taxon>
        <taxon>Hexapoda</taxon>
        <taxon>Insecta</taxon>
        <taxon>Pterygota</taxon>
        <taxon>Neoptera</taxon>
        <taxon>Endopterygota</taxon>
        <taxon>Hymenoptera</taxon>
        <taxon>Apocrita</taxon>
        <taxon>Ichneumonoidea</taxon>
        <taxon>Braconidae</taxon>
        <taxon>Microgastrinae</taxon>
        <taxon>Cotesia</taxon>
    </lineage>
</organism>
<evidence type="ECO:0000313" key="3">
    <source>
        <dbReference type="Proteomes" id="UP000826195"/>
    </source>
</evidence>
<evidence type="ECO:0000256" key="1">
    <source>
        <dbReference type="SAM" id="MobiDB-lite"/>
    </source>
</evidence>
<evidence type="ECO:0000313" key="2">
    <source>
        <dbReference type="EMBL" id="KAH0549736.1"/>
    </source>
</evidence>
<dbReference type="PANTHER" id="PTHR33480">
    <property type="entry name" value="SET DOMAIN-CONTAINING PROTEIN-RELATED"/>
    <property type="match status" value="1"/>
</dbReference>
<gene>
    <name evidence="2" type="ORF">KQX54_013299</name>
</gene>
<dbReference type="AlphaFoldDB" id="A0AAV7IBN8"/>
<accession>A0AAV7IBN8</accession>
<sequence length="274" mass="31804">MRCRNMFSEYLTIVKLQMSIPKSSYFGLPGFDGTRYKYLHACGLMRRFSKLCGAQHPERLRATLLERKHFATTVASLKSMNVKFMTFPTLWAMPKIFIGPSCSSSANLKDDPVNKINSPIYEDKITGENSSPNFTEEENSNDSDDRYLKKSKTRAPKRKCLLEFDSSSDELEEQKGAKKKRSKKSVQKKIDLNDGPKRNNVKTTWSEEERRLVLEKFSSCIKDMKCPSVKSIQEFIFEHPIMRRRTEAQIRLYVHNQFAAKLKELKEKKKIHLG</sequence>
<name>A0AAV7IBN8_COTGL</name>
<feature type="compositionally biased region" description="Basic residues" evidence="1">
    <location>
        <begin position="177"/>
        <end position="187"/>
    </location>
</feature>
<feature type="compositionally biased region" description="Basic and acidic residues" evidence="1">
    <location>
        <begin position="188"/>
        <end position="197"/>
    </location>
</feature>
<reference evidence="2 3" key="1">
    <citation type="journal article" date="2021" name="J. Hered.">
        <title>A chromosome-level genome assembly of the parasitoid wasp, Cotesia glomerata (Hymenoptera: Braconidae).</title>
        <authorList>
            <person name="Pinto B.J."/>
            <person name="Weis J.J."/>
            <person name="Gamble T."/>
            <person name="Ode P.J."/>
            <person name="Paul R."/>
            <person name="Zaspel J.M."/>
        </authorList>
    </citation>
    <scope>NUCLEOTIDE SEQUENCE [LARGE SCALE GENOMIC DNA]</scope>
    <source>
        <strain evidence="2">CgM1</strain>
    </source>
</reference>
<feature type="region of interest" description="Disordered" evidence="1">
    <location>
        <begin position="119"/>
        <end position="151"/>
    </location>
</feature>
<comment type="caution">
    <text evidence="2">The sequence shown here is derived from an EMBL/GenBank/DDBJ whole genome shotgun (WGS) entry which is preliminary data.</text>
</comment>
<feature type="region of interest" description="Disordered" evidence="1">
    <location>
        <begin position="172"/>
        <end position="200"/>
    </location>
</feature>
<keyword evidence="3" id="KW-1185">Reference proteome</keyword>